<evidence type="ECO:0000313" key="4">
    <source>
        <dbReference type="EMBL" id="QQP48511.1"/>
    </source>
</evidence>
<feature type="domain" description="Reverse transcriptase" evidence="3">
    <location>
        <begin position="947"/>
        <end position="1213"/>
    </location>
</feature>
<dbReference type="InterPro" id="IPR000477">
    <property type="entry name" value="RT_dom"/>
</dbReference>
<evidence type="ECO:0000256" key="1">
    <source>
        <dbReference type="SAM" id="Coils"/>
    </source>
</evidence>
<keyword evidence="5" id="KW-1185">Reference proteome</keyword>
<dbReference type="Proteomes" id="UP000595437">
    <property type="component" value="Chromosome 6"/>
</dbReference>
<feature type="compositionally biased region" description="Basic and acidic residues" evidence="2">
    <location>
        <begin position="413"/>
        <end position="432"/>
    </location>
</feature>
<dbReference type="InterPro" id="IPR043502">
    <property type="entry name" value="DNA/RNA_pol_sf"/>
</dbReference>
<dbReference type="SUPFAM" id="SSF57756">
    <property type="entry name" value="Retrovirus zinc finger-like domains"/>
    <property type="match status" value="1"/>
</dbReference>
<dbReference type="PANTHER" id="PTHR31635">
    <property type="entry name" value="REVERSE TRANSCRIPTASE DOMAIN-CONTAINING PROTEIN-RELATED"/>
    <property type="match status" value="1"/>
</dbReference>
<dbReference type="EMBL" id="CP045895">
    <property type="protein sequence ID" value="QQP48511.1"/>
    <property type="molecule type" value="Genomic_DNA"/>
</dbReference>
<dbReference type="InterPro" id="IPR036875">
    <property type="entry name" value="Znf_CCHC_sf"/>
</dbReference>
<dbReference type="GO" id="GO:0003824">
    <property type="term" value="F:catalytic activity"/>
    <property type="evidence" value="ECO:0007669"/>
    <property type="project" value="InterPro"/>
</dbReference>
<protein>
    <submittedName>
        <fullName evidence="4">Tx1-3 aae</fullName>
    </submittedName>
</protein>
<dbReference type="GO" id="GO:0071897">
    <property type="term" value="P:DNA biosynthetic process"/>
    <property type="evidence" value="ECO:0007669"/>
    <property type="project" value="UniProtKB-ARBA"/>
</dbReference>
<sequence>PALLGVAPQGVSPLRHVDSKMQEFLEVNSPKHFKPKVPSDSTEKVGGLPCTTGYVGETPAVRKDSSTKSLKDLTPDEQAPKKAYSKATEAGIPEWNPFKRNNIQPSEKDEVNDERGWYMIPLFISKVGENKSISPNEMTFGNAATLWTEVLKLQPDDLDSICTRVPHRPLYTSTRRILKKDLIPKLNLPCNIDLLDKTGKKFTVKVESRELMKAMNVPLPFQVRVPEVKGLIAPNAVKHSIGLFAQVQSMEREKKRAEEKFEAVKGEAIKDWPNETKARVVNSTPHALVSVIGEPRNIPVYLPIDQHIRPLYFPGRTKQCAKCYGFGHLIRECPNRSKSPSEYRRWLARRMKRRYEDGTPVPITINIEDKMPAKHIVPEDAPSSPETESISNEENDPLTSTTTPSGAAEEEEKCVHIEDEQTESLDKTKNSVEDVGPSEVDTVGNELVQTKDAPTLCTPKFETKKRKTREMETKGAFRVIQANVNGLTSLGKRSKFFNYLNFLDFPEVVCLEDTRIMDDFNWNIFSNKYKVFKSPAVTKNSKHPSRGVAIFLRNDFDGRVIYKDNDGNIITVEIVIEGIKYTVIAIYIPSGDKTILLKNKEELGVRTLVERVIISGDFNTAEKQGRDFTSKVGYSNAEELKKWRINNGLNDVAELTNKFLPTFERKNEKYSSKSRIDHVYLSNSLMKTNVKLRRLASNGISDHFFLECTLTPSSTKTMQRGWKLNRRLLERTDVMEALRSGVEDIDRDIGTGQNVREAVDRFYSSARRVLKSAGIEESARRRKMKNKVIKLLETSEDTSALEELKEFIEYENEGARIRARCLNHNINSKNLNLLRYLEKTNRARGIDILNINGRISSSKSEIAKYIHNYFQDLYSSSTREHTKPIYPQGSKENKHKTLTKTFSKEEVRAYIIKKLPNDKAPGPSGLTAEFYKSLPELDAHLAELFNGYFFGNGPPRKYKCGKVVLFPKRGKDKKELKNWRPITLLDVEYKIYTGCLNERLKVVTDELLHPQQFGFRSNRMMEDAVMSIKSAIGESKASGEDIAVVGLDFRKAFDTVEHHHIISELLSLGFPEIFVQAIHNVLTDSESVIDVDGYPRVQLKRGVKQGDPLSPTLFLVAVSPLQKMLDESLRGLTVGGCRATNVFFADDGTVLLGGDNIWAEWKVMLKVLKVFELKSGLKINEDKTQVLTNNNGLRQNLSPCVLVDSASVLGNSISLDLGAEENVRAAQKSLESSVEEMGRHRLCLVSKIRCWNMVVLPRVNHILRCTPKIKDAASRWKKMGEDFVNIPNNVGKKRLYAPRSEGGLGMIDVEIHWSVLLISWLKRYPLVDHLWKNALSGAKSLSSPTLGPGKDKGPPNPPLHRPWNELWDFPQELLEAYWKGVGVGGPLIGNPLVKVDVPWPILQKRGLRTINDVLNLKNVDHPSVVLLKASLRKLFVDGVVIKTKENVYQVSNRIIKKNYLLITSHHERKIREKIIDTVNPQTRNTSYFKDIIAGIWDPMLTPREQYLKYRISSGVYFTGGLLQNEGAICSLCENRKTVAHQFRDCTDLVHIMKIIKEGLKEKIGRDLSPNEILYGFVSKDSKLRLASKVISKLQSILARARFKNYKVSTRIAEVALKEYNISGNIFKNTSTL</sequence>
<evidence type="ECO:0000259" key="3">
    <source>
        <dbReference type="PROSITE" id="PS50878"/>
    </source>
</evidence>
<dbReference type="InterPro" id="IPR036691">
    <property type="entry name" value="Endo/exonu/phosph_ase_sf"/>
</dbReference>
<dbReference type="Gene3D" id="4.10.60.10">
    <property type="entry name" value="Zinc finger, CCHC-type"/>
    <property type="match status" value="1"/>
</dbReference>
<dbReference type="Pfam" id="PF14529">
    <property type="entry name" value="Exo_endo_phos_2"/>
    <property type="match status" value="1"/>
</dbReference>
<feature type="coiled-coil region" evidence="1">
    <location>
        <begin position="240"/>
        <end position="267"/>
    </location>
</feature>
<dbReference type="PROSITE" id="PS50878">
    <property type="entry name" value="RT_POL"/>
    <property type="match status" value="1"/>
</dbReference>
<dbReference type="Gene3D" id="3.60.10.10">
    <property type="entry name" value="Endonuclease/exonuclease/phosphatase"/>
    <property type="match status" value="1"/>
</dbReference>
<feature type="compositionally biased region" description="Basic and acidic residues" evidence="2">
    <location>
        <begin position="367"/>
        <end position="378"/>
    </location>
</feature>
<dbReference type="Pfam" id="PF00078">
    <property type="entry name" value="RVT_1"/>
    <property type="match status" value="1"/>
</dbReference>
<keyword evidence="1" id="KW-0175">Coiled coil</keyword>
<feature type="non-terminal residue" evidence="4">
    <location>
        <position position="1632"/>
    </location>
</feature>
<feature type="region of interest" description="Disordered" evidence="2">
    <location>
        <begin position="363"/>
        <end position="440"/>
    </location>
</feature>
<dbReference type="InterPro" id="IPR005135">
    <property type="entry name" value="Endo/exonuclease/phosphatase"/>
</dbReference>
<dbReference type="CDD" id="cd01650">
    <property type="entry name" value="RT_nLTR_like"/>
    <property type="match status" value="1"/>
</dbReference>
<dbReference type="GO" id="GO:0008270">
    <property type="term" value="F:zinc ion binding"/>
    <property type="evidence" value="ECO:0007669"/>
    <property type="project" value="InterPro"/>
</dbReference>
<dbReference type="OrthoDB" id="411871at2759"/>
<name>A0A7T8HEV8_CALRO</name>
<gene>
    <name evidence="4" type="ORF">FKW44_008863</name>
</gene>
<feature type="compositionally biased region" description="Basic and acidic residues" evidence="2">
    <location>
        <begin position="60"/>
        <end position="80"/>
    </location>
</feature>
<accession>A0A7T8HEV8</accession>
<proteinExistence type="predicted"/>
<evidence type="ECO:0000256" key="2">
    <source>
        <dbReference type="SAM" id="MobiDB-lite"/>
    </source>
</evidence>
<organism evidence="4 5">
    <name type="scientific">Caligus rogercresseyi</name>
    <name type="common">Sea louse</name>
    <dbReference type="NCBI Taxonomy" id="217165"/>
    <lineage>
        <taxon>Eukaryota</taxon>
        <taxon>Metazoa</taxon>
        <taxon>Ecdysozoa</taxon>
        <taxon>Arthropoda</taxon>
        <taxon>Crustacea</taxon>
        <taxon>Multicrustacea</taxon>
        <taxon>Hexanauplia</taxon>
        <taxon>Copepoda</taxon>
        <taxon>Siphonostomatoida</taxon>
        <taxon>Caligidae</taxon>
        <taxon>Caligus</taxon>
    </lineage>
</organism>
<dbReference type="SUPFAM" id="SSF56219">
    <property type="entry name" value="DNase I-like"/>
    <property type="match status" value="1"/>
</dbReference>
<evidence type="ECO:0000313" key="5">
    <source>
        <dbReference type="Proteomes" id="UP000595437"/>
    </source>
</evidence>
<dbReference type="SUPFAM" id="SSF56672">
    <property type="entry name" value="DNA/RNA polymerases"/>
    <property type="match status" value="1"/>
</dbReference>
<dbReference type="GO" id="GO:0003676">
    <property type="term" value="F:nucleic acid binding"/>
    <property type="evidence" value="ECO:0007669"/>
    <property type="project" value="InterPro"/>
</dbReference>
<feature type="region of interest" description="Disordered" evidence="2">
    <location>
        <begin position="31"/>
        <end position="88"/>
    </location>
</feature>
<feature type="region of interest" description="Disordered" evidence="2">
    <location>
        <begin position="1339"/>
        <end position="1358"/>
    </location>
</feature>
<reference evidence="5" key="1">
    <citation type="submission" date="2021-01" db="EMBL/GenBank/DDBJ databases">
        <title>Caligus Genome Assembly.</title>
        <authorList>
            <person name="Gallardo-Escarate C."/>
        </authorList>
    </citation>
    <scope>NUCLEOTIDE SEQUENCE [LARGE SCALE GENOMIC DNA]</scope>
</reference>
<dbReference type="PANTHER" id="PTHR31635:SF196">
    <property type="entry name" value="REVERSE TRANSCRIPTASE DOMAIN-CONTAINING PROTEIN-RELATED"/>
    <property type="match status" value="1"/>
</dbReference>